<evidence type="ECO:0000256" key="1">
    <source>
        <dbReference type="SAM" id="MobiDB-lite"/>
    </source>
</evidence>
<protein>
    <submittedName>
        <fullName evidence="2">Uncharacterized protein</fullName>
    </submittedName>
</protein>
<feature type="compositionally biased region" description="Basic and acidic residues" evidence="1">
    <location>
        <begin position="22"/>
        <end position="46"/>
    </location>
</feature>
<proteinExistence type="predicted"/>
<sequence length="46" mass="5022">MPTTYAARAAANQNLDWGPARLDPEHPLHPGGLDLRDEAGERPDDN</sequence>
<organism evidence="2 3">
    <name type="scientific">Nocardioides panacisoli</name>
    <dbReference type="NCBI Taxonomy" id="627624"/>
    <lineage>
        <taxon>Bacteria</taxon>
        <taxon>Bacillati</taxon>
        <taxon>Actinomycetota</taxon>
        <taxon>Actinomycetes</taxon>
        <taxon>Propionibacteriales</taxon>
        <taxon>Nocardioidaceae</taxon>
        <taxon>Nocardioides</taxon>
    </lineage>
</organism>
<gene>
    <name evidence="2" type="ORF">GCM10022242_07380</name>
</gene>
<accession>A0ABP7I4L6</accession>
<name>A0ABP7I4L6_9ACTN</name>
<keyword evidence="3" id="KW-1185">Reference proteome</keyword>
<dbReference type="EMBL" id="BAABAH010000002">
    <property type="protein sequence ID" value="GAA3806917.1"/>
    <property type="molecule type" value="Genomic_DNA"/>
</dbReference>
<reference evidence="3" key="1">
    <citation type="journal article" date="2019" name="Int. J. Syst. Evol. Microbiol.">
        <title>The Global Catalogue of Microorganisms (GCM) 10K type strain sequencing project: providing services to taxonomists for standard genome sequencing and annotation.</title>
        <authorList>
            <consortium name="The Broad Institute Genomics Platform"/>
            <consortium name="The Broad Institute Genome Sequencing Center for Infectious Disease"/>
            <person name="Wu L."/>
            <person name="Ma J."/>
        </authorList>
    </citation>
    <scope>NUCLEOTIDE SEQUENCE [LARGE SCALE GENOMIC DNA]</scope>
    <source>
        <strain evidence="3">JCM 16953</strain>
    </source>
</reference>
<dbReference type="RefSeq" id="WP_344772450.1">
    <property type="nucleotide sequence ID" value="NZ_BAABAH010000002.1"/>
</dbReference>
<feature type="region of interest" description="Disordered" evidence="1">
    <location>
        <begin position="1"/>
        <end position="46"/>
    </location>
</feature>
<evidence type="ECO:0000313" key="3">
    <source>
        <dbReference type="Proteomes" id="UP001501821"/>
    </source>
</evidence>
<comment type="caution">
    <text evidence="2">The sequence shown here is derived from an EMBL/GenBank/DDBJ whole genome shotgun (WGS) entry which is preliminary data.</text>
</comment>
<dbReference type="Proteomes" id="UP001501821">
    <property type="component" value="Unassembled WGS sequence"/>
</dbReference>
<evidence type="ECO:0000313" key="2">
    <source>
        <dbReference type="EMBL" id="GAA3806917.1"/>
    </source>
</evidence>